<organism evidence="3 4">
    <name type="scientific">Exophiala spinifera</name>
    <dbReference type="NCBI Taxonomy" id="91928"/>
    <lineage>
        <taxon>Eukaryota</taxon>
        <taxon>Fungi</taxon>
        <taxon>Dikarya</taxon>
        <taxon>Ascomycota</taxon>
        <taxon>Pezizomycotina</taxon>
        <taxon>Eurotiomycetes</taxon>
        <taxon>Chaetothyriomycetidae</taxon>
        <taxon>Chaetothyriales</taxon>
        <taxon>Herpotrichiellaceae</taxon>
        <taxon>Exophiala</taxon>
    </lineage>
</organism>
<dbReference type="InterPro" id="IPR019433">
    <property type="entry name" value="GPI_ManTrfase_II_coact_Pga1"/>
</dbReference>
<evidence type="ECO:0000256" key="2">
    <source>
        <dbReference type="SAM" id="SignalP"/>
    </source>
</evidence>
<keyword evidence="1" id="KW-0812">Transmembrane</keyword>
<dbReference type="VEuPathDB" id="FungiDB:PV08_02364"/>
<dbReference type="AlphaFoldDB" id="A0A0D1ZZG0"/>
<dbReference type="GO" id="GO:0006506">
    <property type="term" value="P:GPI anchor biosynthetic process"/>
    <property type="evidence" value="ECO:0007669"/>
    <property type="project" value="TreeGrafter"/>
</dbReference>
<evidence type="ECO:0000256" key="1">
    <source>
        <dbReference type="SAM" id="Phobius"/>
    </source>
</evidence>
<dbReference type="PANTHER" id="PTHR28022:SF1">
    <property type="entry name" value="GPI MANNOSYLTRANSFERASE 2 SUBUNIT PGA1"/>
    <property type="match status" value="1"/>
</dbReference>
<dbReference type="OrthoDB" id="3360032at2759"/>
<feature type="transmembrane region" description="Helical" evidence="1">
    <location>
        <begin position="201"/>
        <end position="219"/>
    </location>
</feature>
<protein>
    <submittedName>
        <fullName evidence="3">Uncharacterized protein</fullName>
    </submittedName>
</protein>
<dbReference type="RefSeq" id="XP_016238293.1">
    <property type="nucleotide sequence ID" value="XM_016376723.1"/>
</dbReference>
<dbReference type="EMBL" id="KN847493">
    <property type="protein sequence ID" value="KIW18077.1"/>
    <property type="molecule type" value="Genomic_DNA"/>
</dbReference>
<gene>
    <name evidence="3" type="ORF">PV08_02364</name>
</gene>
<keyword evidence="1" id="KW-1133">Transmembrane helix</keyword>
<dbReference type="GO" id="GO:0005789">
    <property type="term" value="C:endoplasmic reticulum membrane"/>
    <property type="evidence" value="ECO:0007669"/>
    <property type="project" value="TreeGrafter"/>
</dbReference>
<keyword evidence="2" id="KW-0732">Signal</keyword>
<evidence type="ECO:0000313" key="4">
    <source>
        <dbReference type="Proteomes" id="UP000053328"/>
    </source>
</evidence>
<proteinExistence type="predicted"/>
<evidence type="ECO:0000313" key="3">
    <source>
        <dbReference type="EMBL" id="KIW18077.1"/>
    </source>
</evidence>
<name>A0A0D1ZZG0_9EURO</name>
<reference evidence="3 4" key="1">
    <citation type="submission" date="2015-01" db="EMBL/GenBank/DDBJ databases">
        <title>The Genome Sequence of Exophiala spinifera CBS89968.</title>
        <authorList>
            <consortium name="The Broad Institute Genomics Platform"/>
            <person name="Cuomo C."/>
            <person name="de Hoog S."/>
            <person name="Gorbushina A."/>
            <person name="Stielow B."/>
            <person name="Teixiera M."/>
            <person name="Abouelleil A."/>
            <person name="Chapman S.B."/>
            <person name="Priest M."/>
            <person name="Young S.K."/>
            <person name="Wortman J."/>
            <person name="Nusbaum C."/>
            <person name="Birren B."/>
        </authorList>
    </citation>
    <scope>NUCLEOTIDE SEQUENCE [LARGE SCALE GENOMIC DNA]</scope>
    <source>
        <strain evidence="3 4">CBS 89968</strain>
    </source>
</reference>
<dbReference type="GO" id="GO:0000030">
    <property type="term" value="F:mannosyltransferase activity"/>
    <property type="evidence" value="ECO:0007669"/>
    <property type="project" value="TreeGrafter"/>
</dbReference>
<feature type="chain" id="PRO_5002248326" evidence="2">
    <location>
        <begin position="21"/>
        <end position="236"/>
    </location>
</feature>
<dbReference type="Proteomes" id="UP000053328">
    <property type="component" value="Unassembled WGS sequence"/>
</dbReference>
<feature type="signal peptide" evidence="2">
    <location>
        <begin position="1"/>
        <end position="20"/>
    </location>
</feature>
<dbReference type="PANTHER" id="PTHR28022">
    <property type="entry name" value="GPI MANNOSYLTRANSFERASE 2 SUBUNIT PGA1"/>
    <property type="match status" value="1"/>
</dbReference>
<dbReference type="GO" id="GO:0031501">
    <property type="term" value="C:mannosyltransferase complex"/>
    <property type="evidence" value="ECO:0007669"/>
    <property type="project" value="TreeGrafter"/>
</dbReference>
<dbReference type="GeneID" id="27329447"/>
<sequence length="236" mass="26319">MISASFIFLVVLTYSQTAYSNVEKVIFTSSLAEPYPTDASFANLLLVPLSEERPTVRTELDVSFPNSSARDGQVHWFFLEGLRPQQRYEVRICWPATQPTAFSLATFPVDAVLSDSSLLLSVSDYAYGRHEKLSAGDMESLQQRKTAVRPDTTILFLQILAAADYFSLNDTLMTAPPPVIVDIILDRYIWNVFPESLIPTALYLVLIAAFAWLFSGWMAKACTAPFIQLSAAKKSE</sequence>
<keyword evidence="4" id="KW-1185">Reference proteome</keyword>
<accession>A0A0D1ZZG0</accession>
<keyword evidence="1" id="KW-0472">Membrane</keyword>
<dbReference type="HOGENOM" id="CLU_062870_0_0_1"/>